<protein>
    <submittedName>
        <fullName evidence="1">Uncharacterized protein</fullName>
    </submittedName>
</protein>
<accession>A0A2K1XLV5</accession>
<dbReference type="AlphaFoldDB" id="A0A2K1XLV5"/>
<proteinExistence type="predicted"/>
<gene>
    <name evidence="1" type="ORF">POPTR_015G121300</name>
</gene>
<organism evidence="1 2">
    <name type="scientific">Populus trichocarpa</name>
    <name type="common">Western balsam poplar</name>
    <name type="synonym">Populus balsamifera subsp. trichocarpa</name>
    <dbReference type="NCBI Taxonomy" id="3694"/>
    <lineage>
        <taxon>Eukaryota</taxon>
        <taxon>Viridiplantae</taxon>
        <taxon>Streptophyta</taxon>
        <taxon>Embryophyta</taxon>
        <taxon>Tracheophyta</taxon>
        <taxon>Spermatophyta</taxon>
        <taxon>Magnoliopsida</taxon>
        <taxon>eudicotyledons</taxon>
        <taxon>Gunneridae</taxon>
        <taxon>Pentapetalae</taxon>
        <taxon>rosids</taxon>
        <taxon>fabids</taxon>
        <taxon>Malpighiales</taxon>
        <taxon>Salicaceae</taxon>
        <taxon>Saliceae</taxon>
        <taxon>Populus</taxon>
    </lineage>
</organism>
<dbReference type="Proteomes" id="UP000006729">
    <property type="component" value="Chromosome 15"/>
</dbReference>
<evidence type="ECO:0000313" key="1">
    <source>
        <dbReference type="EMBL" id="PNT01760.1"/>
    </source>
</evidence>
<reference evidence="1" key="2">
    <citation type="submission" date="2017-07" db="EMBL/GenBank/DDBJ databases">
        <title>WGS assembly of Populus trichocarpa.</title>
        <authorList>
            <person name="Tuskan G."/>
            <person name="Difazio S."/>
            <person name="Jansson S."/>
            <person name="Bohlmann J."/>
            <person name="Grigoriev I."/>
            <person name="Hellsten U."/>
            <person name="Putnam N."/>
            <person name="Ralph S."/>
            <person name="Rombauts S."/>
            <person name="Salamov A."/>
            <person name="Schein J."/>
            <person name="Sterck L."/>
            <person name="Aerts A."/>
            <person name="Bhalerao R."/>
            <person name="Bhalerao R."/>
            <person name="Blaudez D."/>
            <person name="Boerjan W."/>
            <person name="Brun A."/>
            <person name="Brunner A."/>
            <person name="Busov V."/>
            <person name="Campbell M."/>
            <person name="Carlson J."/>
            <person name="Chalot M."/>
            <person name="Chapman J."/>
            <person name="Chen G."/>
            <person name="Cooper D."/>
            <person name="Coutinho P."/>
            <person name="Couturier J."/>
            <person name="Covert S."/>
            <person name="Cronk Q."/>
            <person name="Cunningham R."/>
            <person name="Davis J."/>
            <person name="Degroeve S."/>
            <person name="Dejardin A."/>
            <person name="Depamphilis C."/>
            <person name="Detter J."/>
            <person name="Dirks B."/>
            <person name="Dubchak I."/>
            <person name="Duplessis S."/>
            <person name="Ehlting J."/>
            <person name="Ellis B."/>
            <person name="Gendler K."/>
            <person name="Goodstein D."/>
            <person name="Gribskov M."/>
            <person name="Grimwood J."/>
            <person name="Groover A."/>
            <person name="Gunter L."/>
            <person name="Hamberger B."/>
            <person name="Heinze B."/>
            <person name="Helariutta Y."/>
            <person name="Henrissat B."/>
            <person name="Holligan D."/>
            <person name="Holt R."/>
            <person name="Huang W."/>
            <person name="Islam-Faridi N."/>
            <person name="Jones S."/>
            <person name="Jones-Rhoades M."/>
            <person name="Jorgensen R."/>
            <person name="Joshi C."/>
            <person name="Kangasjarvi J."/>
            <person name="Karlsson J."/>
            <person name="Kelleher C."/>
            <person name="Kirkpatrick R."/>
            <person name="Kirst M."/>
            <person name="Kohler A."/>
            <person name="Kalluri U."/>
            <person name="Larimer F."/>
            <person name="Leebens-Mack J."/>
            <person name="Leple J."/>
            <person name="Locascio P."/>
            <person name="Lou Y."/>
            <person name="Lucas S."/>
            <person name="Martin F."/>
            <person name="Montanini B."/>
            <person name="Napoli C."/>
            <person name="Nelson D."/>
            <person name="Nelson C."/>
            <person name="Nieminen K."/>
            <person name="Nilsson O."/>
            <person name="Pereda V."/>
            <person name="Peter G."/>
            <person name="Philippe R."/>
            <person name="Pilate G."/>
            <person name="Poliakov A."/>
            <person name="Razumovskaya J."/>
            <person name="Richardson P."/>
            <person name="Rinaldi C."/>
            <person name="Ritland K."/>
            <person name="Rouze P."/>
            <person name="Ryaboy D."/>
            <person name="Schmutz J."/>
            <person name="Schrader J."/>
            <person name="Segerman B."/>
            <person name="Shin H."/>
            <person name="Siddiqui A."/>
            <person name="Sterky F."/>
            <person name="Terry A."/>
            <person name="Tsai C."/>
            <person name="Uberbacher E."/>
            <person name="Unneberg P."/>
            <person name="Vahala J."/>
            <person name="Wall K."/>
            <person name="Wessler S."/>
            <person name="Yang G."/>
            <person name="Yin T."/>
            <person name="Douglas C."/>
            <person name="Marra M."/>
            <person name="Sandberg G."/>
            <person name="Van De Peer Y."/>
            <person name="Rokhsar D."/>
        </authorList>
    </citation>
    <scope>NUCLEOTIDE SEQUENCE</scope>
    <source>
        <strain evidence="1">Nisqually-1</strain>
    </source>
</reference>
<dbReference type="EMBL" id="CM009304">
    <property type="protein sequence ID" value="PNT01761.1"/>
    <property type="molecule type" value="Genomic_DNA"/>
</dbReference>
<name>A0A2K1XLV5_POPTR</name>
<reference evidence="1 2" key="1">
    <citation type="journal article" date="2006" name="Science">
        <title>The genome of black cottonwood, Populus trichocarpa (Torr. &amp; Gray).</title>
        <authorList>
            <person name="Tuskan G.A."/>
            <person name="Difazio S."/>
            <person name="Jansson S."/>
            <person name="Bohlmann J."/>
            <person name="Grigoriev I."/>
            <person name="Hellsten U."/>
            <person name="Putnam N."/>
            <person name="Ralph S."/>
            <person name="Rombauts S."/>
            <person name="Salamov A."/>
            <person name="Schein J."/>
            <person name="Sterck L."/>
            <person name="Aerts A."/>
            <person name="Bhalerao R.R."/>
            <person name="Bhalerao R.P."/>
            <person name="Blaudez D."/>
            <person name="Boerjan W."/>
            <person name="Brun A."/>
            <person name="Brunner A."/>
            <person name="Busov V."/>
            <person name="Campbell M."/>
            <person name="Carlson J."/>
            <person name="Chalot M."/>
            <person name="Chapman J."/>
            <person name="Chen G.L."/>
            <person name="Cooper D."/>
            <person name="Coutinho P.M."/>
            <person name="Couturier J."/>
            <person name="Covert S."/>
            <person name="Cronk Q."/>
            <person name="Cunningham R."/>
            <person name="Davis J."/>
            <person name="Degroeve S."/>
            <person name="Dejardin A."/>
            <person name="Depamphilis C."/>
            <person name="Detter J."/>
            <person name="Dirks B."/>
            <person name="Dubchak I."/>
            <person name="Duplessis S."/>
            <person name="Ehlting J."/>
            <person name="Ellis B."/>
            <person name="Gendler K."/>
            <person name="Goodstein D."/>
            <person name="Gribskov M."/>
            <person name="Grimwood J."/>
            <person name="Groover A."/>
            <person name="Gunter L."/>
            <person name="Hamberger B."/>
            <person name="Heinze B."/>
            <person name="Helariutta Y."/>
            <person name="Henrissat B."/>
            <person name="Holligan D."/>
            <person name="Holt R."/>
            <person name="Huang W."/>
            <person name="Islam-Faridi N."/>
            <person name="Jones S."/>
            <person name="Jones-Rhoades M."/>
            <person name="Jorgensen R."/>
            <person name="Joshi C."/>
            <person name="Kangasjarvi J."/>
            <person name="Karlsson J."/>
            <person name="Kelleher C."/>
            <person name="Kirkpatrick R."/>
            <person name="Kirst M."/>
            <person name="Kohler A."/>
            <person name="Kalluri U."/>
            <person name="Larimer F."/>
            <person name="Leebens-Mack J."/>
            <person name="Leple J.C."/>
            <person name="Locascio P."/>
            <person name="Lou Y."/>
            <person name="Lucas S."/>
            <person name="Martin F."/>
            <person name="Montanini B."/>
            <person name="Napoli C."/>
            <person name="Nelson D.R."/>
            <person name="Nelson C."/>
            <person name="Nieminen K."/>
            <person name="Nilsson O."/>
            <person name="Pereda V."/>
            <person name="Peter G."/>
            <person name="Philippe R."/>
            <person name="Pilate G."/>
            <person name="Poliakov A."/>
            <person name="Razumovskaya J."/>
            <person name="Richardson P."/>
            <person name="Rinaldi C."/>
            <person name="Ritland K."/>
            <person name="Rouze P."/>
            <person name="Ryaboy D."/>
            <person name="Schmutz J."/>
            <person name="Schrader J."/>
            <person name="Segerman B."/>
            <person name="Shin H."/>
            <person name="Siddiqui A."/>
            <person name="Sterky F."/>
            <person name="Terry A."/>
            <person name="Tsai C.J."/>
            <person name="Uberbacher E."/>
            <person name="Unneberg P."/>
            <person name="Vahala J."/>
            <person name="Wall K."/>
            <person name="Wessler S."/>
            <person name="Yang G."/>
            <person name="Yin T."/>
            <person name="Douglas C."/>
            <person name="Marra M."/>
            <person name="Sandberg G."/>
            <person name="Van de Peer Y."/>
            <person name="Rokhsar D."/>
        </authorList>
    </citation>
    <scope>NUCLEOTIDE SEQUENCE [LARGE SCALE GENOMIC DNA]</scope>
    <source>
        <strain evidence="2">cv. Nisqually</strain>
        <strain evidence="1">Nisqually-1</strain>
    </source>
</reference>
<dbReference type="EMBL" id="CM009304">
    <property type="protein sequence ID" value="PNT01760.1"/>
    <property type="molecule type" value="Genomic_DNA"/>
</dbReference>
<sequence>MQSIGTTEWGKKREVHLYKWRGRVTRIPLPKTCTARALLCQSLGEKLSFCFFPFKLDLLVFQISQKRPNLTPPVLVLPSICLICWFERLKLPA</sequence>
<evidence type="ECO:0000313" key="2">
    <source>
        <dbReference type="Proteomes" id="UP000006729"/>
    </source>
</evidence>
<dbReference type="InParanoid" id="A0A2K1XLV5"/>
<keyword evidence="2" id="KW-1185">Reference proteome</keyword>